<accession>A0A1H6X284</accession>
<dbReference type="GO" id="GO:0006508">
    <property type="term" value="P:proteolysis"/>
    <property type="evidence" value="ECO:0007669"/>
    <property type="project" value="UniProtKB-KW"/>
</dbReference>
<evidence type="ECO:0000256" key="2">
    <source>
        <dbReference type="ARBA" id="ARBA00022692"/>
    </source>
</evidence>
<organism evidence="7 8">
    <name type="scientific">Flavobacterium terrigena</name>
    <dbReference type="NCBI Taxonomy" id="402734"/>
    <lineage>
        <taxon>Bacteria</taxon>
        <taxon>Pseudomonadati</taxon>
        <taxon>Bacteroidota</taxon>
        <taxon>Flavobacteriia</taxon>
        <taxon>Flavobacteriales</taxon>
        <taxon>Flavobacteriaceae</taxon>
        <taxon>Flavobacterium</taxon>
    </lineage>
</organism>
<reference evidence="8" key="1">
    <citation type="submission" date="2016-10" db="EMBL/GenBank/DDBJ databases">
        <authorList>
            <person name="Varghese N."/>
            <person name="Submissions S."/>
        </authorList>
    </citation>
    <scope>NUCLEOTIDE SEQUENCE [LARGE SCALE GENOMIC DNA]</scope>
    <source>
        <strain evidence="8">DSM 17934</strain>
    </source>
</reference>
<dbReference type="InterPro" id="IPR035952">
    <property type="entry name" value="Rhomboid-like_sf"/>
</dbReference>
<dbReference type="Pfam" id="PF01694">
    <property type="entry name" value="Rhomboid"/>
    <property type="match status" value="1"/>
</dbReference>
<dbReference type="RefSeq" id="WP_091314398.1">
    <property type="nucleotide sequence ID" value="NZ_CBCSJU010000003.1"/>
</dbReference>
<dbReference type="InterPro" id="IPR022764">
    <property type="entry name" value="Peptidase_S54_rhomboid_dom"/>
</dbReference>
<dbReference type="GO" id="GO:0016020">
    <property type="term" value="C:membrane"/>
    <property type="evidence" value="ECO:0007669"/>
    <property type="project" value="UniProtKB-SubCell"/>
</dbReference>
<dbReference type="Proteomes" id="UP000199702">
    <property type="component" value="Unassembled WGS sequence"/>
</dbReference>
<name>A0A1H6X284_9FLAO</name>
<dbReference type="EMBL" id="FNYA01000007">
    <property type="protein sequence ID" value="SEJ18685.1"/>
    <property type="molecule type" value="Genomic_DNA"/>
</dbReference>
<feature type="transmembrane region" description="Helical" evidence="5">
    <location>
        <begin position="173"/>
        <end position="190"/>
    </location>
</feature>
<feature type="domain" description="Peptidase S54 rhomboid" evidence="6">
    <location>
        <begin position="60"/>
        <end position="190"/>
    </location>
</feature>
<proteinExistence type="predicted"/>
<evidence type="ECO:0000256" key="1">
    <source>
        <dbReference type="ARBA" id="ARBA00004141"/>
    </source>
</evidence>
<evidence type="ECO:0000256" key="4">
    <source>
        <dbReference type="ARBA" id="ARBA00023136"/>
    </source>
</evidence>
<feature type="transmembrane region" description="Helical" evidence="5">
    <location>
        <begin position="142"/>
        <end position="161"/>
    </location>
</feature>
<dbReference type="OrthoDB" id="465874at2"/>
<dbReference type="SUPFAM" id="SSF144091">
    <property type="entry name" value="Rhomboid-like"/>
    <property type="match status" value="1"/>
</dbReference>
<keyword evidence="3 5" id="KW-1133">Transmembrane helix</keyword>
<keyword evidence="8" id="KW-1185">Reference proteome</keyword>
<evidence type="ECO:0000256" key="5">
    <source>
        <dbReference type="SAM" id="Phobius"/>
    </source>
</evidence>
<evidence type="ECO:0000259" key="6">
    <source>
        <dbReference type="Pfam" id="PF01694"/>
    </source>
</evidence>
<dbReference type="GO" id="GO:0004252">
    <property type="term" value="F:serine-type endopeptidase activity"/>
    <property type="evidence" value="ECO:0007669"/>
    <property type="project" value="InterPro"/>
</dbReference>
<feature type="transmembrane region" description="Helical" evidence="5">
    <location>
        <begin position="12"/>
        <end position="35"/>
    </location>
</feature>
<gene>
    <name evidence="7" type="ORF">SAMN05660918_2581</name>
</gene>
<evidence type="ECO:0000313" key="8">
    <source>
        <dbReference type="Proteomes" id="UP000199702"/>
    </source>
</evidence>
<evidence type="ECO:0000256" key="3">
    <source>
        <dbReference type="ARBA" id="ARBA00022989"/>
    </source>
</evidence>
<sequence length="262" mass="30600">MIKSSIDNNFYFSPSVFLFPLLFVMVMWVCFYAGLHYFPEMHEYGILPKTLKGLRGVPLHVFIHGSFKHLLNNSIPIFFLIMALKYFYRQQFWKVLILGILFSGIGTWLIGRNSYHIGASSLVYCLVSFIFFKGILSKYYRLVALSLTIVLLYGGIIWYMFPNAETLKGNVSWEGHFAGFVTGLTMGIFIKTPQFEKPIFYDWEHPDFDPSDKPFFKQFDENGNFINPPKPEPPEPEIIEETEVDSYFKSSIRVIYEYLKMK</sequence>
<keyword evidence="4 5" id="KW-0472">Membrane</keyword>
<comment type="subcellular location">
    <subcellularLocation>
        <location evidence="1">Membrane</location>
        <topology evidence="1">Multi-pass membrane protein</topology>
    </subcellularLocation>
</comment>
<feature type="transmembrane region" description="Helical" evidence="5">
    <location>
        <begin position="95"/>
        <end position="111"/>
    </location>
</feature>
<protein>
    <submittedName>
        <fullName evidence="7">Membrane associated serine protease, rhomboid family</fullName>
    </submittedName>
</protein>
<feature type="transmembrane region" description="Helical" evidence="5">
    <location>
        <begin position="117"/>
        <end position="135"/>
    </location>
</feature>
<evidence type="ECO:0000313" key="7">
    <source>
        <dbReference type="EMBL" id="SEJ18685.1"/>
    </source>
</evidence>
<keyword evidence="7" id="KW-0378">Hydrolase</keyword>
<dbReference type="AlphaFoldDB" id="A0A1H6X284"/>
<keyword evidence="7" id="KW-0645">Protease</keyword>
<dbReference type="STRING" id="402734.SAMN05660918_2581"/>
<keyword evidence="2 5" id="KW-0812">Transmembrane</keyword>
<dbReference type="Gene3D" id="1.20.1540.10">
    <property type="entry name" value="Rhomboid-like"/>
    <property type="match status" value="1"/>
</dbReference>